<protein>
    <submittedName>
        <fullName evidence="3">Phage tail assembly chaperone protein</fullName>
    </submittedName>
</protein>
<dbReference type="RefSeq" id="WP_244168968.1">
    <property type="nucleotide sequence ID" value="NZ_FNTJ01000002.1"/>
</dbReference>
<name>A0A1H4XJE3_9PSED</name>
<dbReference type="EMBL" id="FNTJ01000002">
    <property type="protein sequence ID" value="SED05270.1"/>
    <property type="molecule type" value="Genomic_DNA"/>
</dbReference>
<evidence type="ECO:0000259" key="2">
    <source>
        <dbReference type="Pfam" id="PF16778"/>
    </source>
</evidence>
<dbReference type="InterPro" id="IPR031893">
    <property type="entry name" value="Phage_tail_APC"/>
</dbReference>
<evidence type="ECO:0000256" key="1">
    <source>
        <dbReference type="SAM" id="MobiDB-lite"/>
    </source>
</evidence>
<feature type="region of interest" description="Disordered" evidence="1">
    <location>
        <begin position="120"/>
        <end position="142"/>
    </location>
</feature>
<organism evidence="3 4">
    <name type="scientific">Pseudomonas saponiphila</name>
    <dbReference type="NCBI Taxonomy" id="556534"/>
    <lineage>
        <taxon>Bacteria</taxon>
        <taxon>Pseudomonadati</taxon>
        <taxon>Pseudomonadota</taxon>
        <taxon>Gammaproteobacteria</taxon>
        <taxon>Pseudomonadales</taxon>
        <taxon>Pseudomonadaceae</taxon>
        <taxon>Pseudomonas</taxon>
    </lineage>
</organism>
<feature type="domain" description="Phage tail assembly chaperone-like" evidence="2">
    <location>
        <begin position="68"/>
        <end position="134"/>
    </location>
</feature>
<dbReference type="AlphaFoldDB" id="A0A1H4XJE3"/>
<gene>
    <name evidence="3" type="ORF">SAMN05216178_6010</name>
</gene>
<reference evidence="4" key="1">
    <citation type="submission" date="2016-10" db="EMBL/GenBank/DDBJ databases">
        <authorList>
            <person name="Varghese N."/>
            <person name="Submissions S."/>
        </authorList>
    </citation>
    <scope>NUCLEOTIDE SEQUENCE [LARGE SCALE GENOMIC DNA]</scope>
    <source>
        <strain evidence="4">DSM 9751</strain>
    </source>
</reference>
<proteinExistence type="predicted"/>
<dbReference type="Proteomes" id="UP000198982">
    <property type="component" value="Unassembled WGS sequence"/>
</dbReference>
<sequence length="142" mass="16045">MKRFYSQGTKSTYLKGLHTSIPDDAVEISDALYLSVIGNPASGKIRAHDEKGLPYLVDTPAVATESAASERAWRDTELTSLMWLRERHRDQLEIGTATTLTGEQFKELLVYMQSLRNWPQSPDFPQAEHRPVAPSWIAEQTQ</sequence>
<accession>A0A1H4XJE3</accession>
<keyword evidence="4" id="KW-1185">Reference proteome</keyword>
<evidence type="ECO:0000313" key="4">
    <source>
        <dbReference type="Proteomes" id="UP000198982"/>
    </source>
</evidence>
<dbReference type="Pfam" id="PF16778">
    <property type="entry name" value="Phage_tail_APC"/>
    <property type="match status" value="1"/>
</dbReference>
<evidence type="ECO:0000313" key="3">
    <source>
        <dbReference type="EMBL" id="SED05270.1"/>
    </source>
</evidence>